<evidence type="ECO:0000256" key="1">
    <source>
        <dbReference type="SAM" id="Phobius"/>
    </source>
</evidence>
<sequence length="134" mass="15451">MCRVRTNINLYWHAYEFQIYDGLLIFIIVLPFFRLSPLASSQKNESINSVIAKKAPKSMHFGGSRSLNYRVSAAVSQINNGRKYTTEVLQRLNVTIGSNTAKYVCHIDRKRKLDAARKTTIPFKRKRSILKSDR</sequence>
<dbReference type="OrthoDB" id="6119199at2759"/>
<keyword evidence="1" id="KW-0812">Transmembrane</keyword>
<dbReference type="AlphaFoldDB" id="A0A8B6F9T3"/>
<evidence type="ECO:0000313" key="2">
    <source>
        <dbReference type="EMBL" id="VDI46274.1"/>
    </source>
</evidence>
<keyword evidence="3" id="KW-1185">Reference proteome</keyword>
<keyword evidence="1" id="KW-0472">Membrane</keyword>
<reference evidence="2" key="1">
    <citation type="submission" date="2018-11" db="EMBL/GenBank/DDBJ databases">
        <authorList>
            <person name="Alioto T."/>
            <person name="Alioto T."/>
        </authorList>
    </citation>
    <scope>NUCLEOTIDE SEQUENCE</scope>
</reference>
<dbReference type="EMBL" id="UYJE01006480">
    <property type="protein sequence ID" value="VDI46274.1"/>
    <property type="molecule type" value="Genomic_DNA"/>
</dbReference>
<protein>
    <submittedName>
        <fullName evidence="2">Uncharacterized protein</fullName>
    </submittedName>
</protein>
<accession>A0A8B6F9T3</accession>
<name>A0A8B6F9T3_MYTGA</name>
<proteinExistence type="predicted"/>
<evidence type="ECO:0000313" key="3">
    <source>
        <dbReference type="Proteomes" id="UP000596742"/>
    </source>
</evidence>
<comment type="caution">
    <text evidence="2">The sequence shown here is derived from an EMBL/GenBank/DDBJ whole genome shotgun (WGS) entry which is preliminary data.</text>
</comment>
<keyword evidence="1" id="KW-1133">Transmembrane helix</keyword>
<dbReference type="Proteomes" id="UP000596742">
    <property type="component" value="Unassembled WGS sequence"/>
</dbReference>
<gene>
    <name evidence="2" type="ORF">MGAL_10B050080</name>
</gene>
<organism evidence="2 3">
    <name type="scientific">Mytilus galloprovincialis</name>
    <name type="common">Mediterranean mussel</name>
    <dbReference type="NCBI Taxonomy" id="29158"/>
    <lineage>
        <taxon>Eukaryota</taxon>
        <taxon>Metazoa</taxon>
        <taxon>Spiralia</taxon>
        <taxon>Lophotrochozoa</taxon>
        <taxon>Mollusca</taxon>
        <taxon>Bivalvia</taxon>
        <taxon>Autobranchia</taxon>
        <taxon>Pteriomorphia</taxon>
        <taxon>Mytilida</taxon>
        <taxon>Mytiloidea</taxon>
        <taxon>Mytilidae</taxon>
        <taxon>Mytilinae</taxon>
        <taxon>Mytilus</taxon>
    </lineage>
</organism>
<feature type="transmembrane region" description="Helical" evidence="1">
    <location>
        <begin position="17"/>
        <end position="35"/>
    </location>
</feature>